<dbReference type="GeneID" id="7799496"/>
<sequence length="113" mass="13260">MLNTSTRNKLEGRQYDPNDPEQQECLRKAKCYIDRTVDPPVIRYIADDNDNDYEIIGWVWLTMNGELKSNGVKVTKGDGYFIYNNKKYLPGVYYLIRKNGRELLVSEEFLKSL</sequence>
<proteinExistence type="predicted"/>
<evidence type="ECO:0000313" key="3">
    <source>
        <dbReference type="Proteomes" id="UP000001747"/>
    </source>
</evidence>
<dbReference type="AlphaFoldDB" id="C3MR38"/>
<evidence type="ECO:0000256" key="1">
    <source>
        <dbReference type="SAM" id="MobiDB-lite"/>
    </source>
</evidence>
<feature type="region of interest" description="Disordered" evidence="1">
    <location>
        <begin position="1"/>
        <end position="21"/>
    </location>
</feature>
<dbReference type="KEGG" id="sis:LS215_1855"/>
<dbReference type="HOGENOM" id="CLU_2127947_0_0_2"/>
<protein>
    <submittedName>
        <fullName evidence="2">Uncharacterized protein</fullName>
    </submittedName>
</protein>
<dbReference type="EMBL" id="CP001399">
    <property type="protein sequence ID" value="ACP35851.1"/>
    <property type="molecule type" value="Genomic_DNA"/>
</dbReference>
<organism evidence="2 3">
    <name type="scientific">Saccharolobus islandicus (strain L.S.2.15 / Lassen #1)</name>
    <name type="common">Sulfolobus islandicus</name>
    <dbReference type="NCBI Taxonomy" id="429572"/>
    <lineage>
        <taxon>Archaea</taxon>
        <taxon>Thermoproteota</taxon>
        <taxon>Thermoprotei</taxon>
        <taxon>Sulfolobales</taxon>
        <taxon>Sulfolobaceae</taxon>
        <taxon>Saccharolobus</taxon>
    </lineage>
</organism>
<reference evidence="2 3" key="1">
    <citation type="journal article" date="2009" name="Proc. Natl. Acad. Sci. U.S.A.">
        <title>Biogeography of the Sulfolobus islandicus pan-genome.</title>
        <authorList>
            <person name="Reno M.L."/>
            <person name="Held N.L."/>
            <person name="Fields C.J."/>
            <person name="Burke P.V."/>
            <person name="Whitaker R.J."/>
        </authorList>
    </citation>
    <scope>NUCLEOTIDE SEQUENCE [LARGE SCALE GENOMIC DNA]</scope>
    <source>
        <strain evidence="3">L.S.2.15 / Lassen #1</strain>
    </source>
</reference>
<dbReference type="Proteomes" id="UP000001747">
    <property type="component" value="Chromosome"/>
</dbReference>
<gene>
    <name evidence="2" type="ordered locus">LS215_1855</name>
</gene>
<name>C3MR38_SACI2</name>
<evidence type="ECO:0000313" key="2">
    <source>
        <dbReference type="EMBL" id="ACP35851.1"/>
    </source>
</evidence>
<dbReference type="RefSeq" id="WP_012713938.1">
    <property type="nucleotide sequence ID" value="NC_012589.1"/>
</dbReference>
<accession>C3MR38</accession>